<reference evidence="1" key="1">
    <citation type="submission" date="2021-01" db="EMBL/GenBank/DDBJ databases">
        <authorList>
            <consortium name="Genoscope - CEA"/>
            <person name="William W."/>
        </authorList>
    </citation>
    <scope>NUCLEOTIDE SEQUENCE</scope>
</reference>
<organism evidence="1">
    <name type="scientific">Brassica napus</name>
    <name type="common">Rape</name>
    <dbReference type="NCBI Taxonomy" id="3708"/>
    <lineage>
        <taxon>Eukaryota</taxon>
        <taxon>Viridiplantae</taxon>
        <taxon>Streptophyta</taxon>
        <taxon>Embryophyta</taxon>
        <taxon>Tracheophyta</taxon>
        <taxon>Spermatophyta</taxon>
        <taxon>Magnoliopsida</taxon>
        <taxon>eudicotyledons</taxon>
        <taxon>Gunneridae</taxon>
        <taxon>Pentapetalae</taxon>
        <taxon>rosids</taxon>
        <taxon>malvids</taxon>
        <taxon>Brassicales</taxon>
        <taxon>Brassicaceae</taxon>
        <taxon>Brassiceae</taxon>
        <taxon>Brassica</taxon>
    </lineage>
</organism>
<evidence type="ECO:0000313" key="1">
    <source>
        <dbReference type="EMBL" id="CAF1920170.1"/>
    </source>
</evidence>
<name>A0A816KM17_BRANA</name>
<sequence>MVWRRVCKVFPSALPPNGQSFAVWARWDPSSQLRRKLWVSPGGRVPHPSVFCSGCALVDRSAFCSSASSSRLCLAVVSLLLRFIPTFFTLKPCYFLFNVRSLSPLLSRFLSTNSGICSKPWIALFSYVD</sequence>
<dbReference type="Proteomes" id="UP001295469">
    <property type="component" value="Chromosome C02"/>
</dbReference>
<dbReference type="EMBL" id="HG994366">
    <property type="protein sequence ID" value="CAF1920170.1"/>
    <property type="molecule type" value="Genomic_DNA"/>
</dbReference>
<accession>A0A816KM17</accession>
<proteinExistence type="predicted"/>
<protein>
    <submittedName>
        <fullName evidence="1">(rape) hypothetical protein</fullName>
    </submittedName>
</protein>
<gene>
    <name evidence="1" type="ORF">DARMORV10_C02P53020.1</name>
</gene>
<dbReference type="AlphaFoldDB" id="A0A816KM17"/>